<dbReference type="AlphaFoldDB" id="A0A9D4L927"/>
<dbReference type="Pfam" id="PF13895">
    <property type="entry name" value="Ig_2"/>
    <property type="match status" value="1"/>
</dbReference>
<evidence type="ECO:0000313" key="6">
    <source>
        <dbReference type="Proteomes" id="UP000828390"/>
    </source>
</evidence>
<organism evidence="5 6">
    <name type="scientific">Dreissena polymorpha</name>
    <name type="common">Zebra mussel</name>
    <name type="synonym">Mytilus polymorpha</name>
    <dbReference type="NCBI Taxonomy" id="45954"/>
    <lineage>
        <taxon>Eukaryota</taxon>
        <taxon>Metazoa</taxon>
        <taxon>Spiralia</taxon>
        <taxon>Lophotrochozoa</taxon>
        <taxon>Mollusca</taxon>
        <taxon>Bivalvia</taxon>
        <taxon>Autobranchia</taxon>
        <taxon>Heteroconchia</taxon>
        <taxon>Euheterodonta</taxon>
        <taxon>Imparidentia</taxon>
        <taxon>Neoheterodontei</taxon>
        <taxon>Myida</taxon>
        <taxon>Dreissenoidea</taxon>
        <taxon>Dreissenidae</taxon>
        <taxon>Dreissena</taxon>
    </lineage>
</organism>
<evidence type="ECO:0000256" key="1">
    <source>
        <dbReference type="SAM" id="Phobius"/>
    </source>
</evidence>
<dbReference type="InterPro" id="IPR003961">
    <property type="entry name" value="FN3_dom"/>
</dbReference>
<dbReference type="InterPro" id="IPR003599">
    <property type="entry name" value="Ig_sub"/>
</dbReference>
<dbReference type="Gene3D" id="2.60.40.10">
    <property type="entry name" value="Immunoglobulins"/>
    <property type="match status" value="2"/>
</dbReference>
<dbReference type="InterPro" id="IPR036116">
    <property type="entry name" value="FN3_sf"/>
</dbReference>
<dbReference type="CDD" id="cd00063">
    <property type="entry name" value="FN3"/>
    <property type="match status" value="1"/>
</dbReference>
<feature type="chain" id="PRO_5038911086" description="Ig-like domain-containing protein" evidence="2">
    <location>
        <begin position="30"/>
        <end position="489"/>
    </location>
</feature>
<keyword evidence="1" id="KW-0812">Transmembrane</keyword>
<dbReference type="SUPFAM" id="SSF49265">
    <property type="entry name" value="Fibronectin type III"/>
    <property type="match status" value="1"/>
</dbReference>
<feature type="signal peptide" evidence="2">
    <location>
        <begin position="1"/>
        <end position="29"/>
    </location>
</feature>
<keyword evidence="1" id="KW-1133">Transmembrane helix</keyword>
<dbReference type="InterPro" id="IPR013783">
    <property type="entry name" value="Ig-like_fold"/>
</dbReference>
<name>A0A9D4L927_DREPO</name>
<evidence type="ECO:0000259" key="4">
    <source>
        <dbReference type="PROSITE" id="PS50853"/>
    </source>
</evidence>
<comment type="caution">
    <text evidence="5">The sequence shown here is derived from an EMBL/GenBank/DDBJ whole genome shotgun (WGS) entry which is preliminary data.</text>
</comment>
<keyword evidence="1" id="KW-0472">Membrane</keyword>
<dbReference type="InterPro" id="IPR036179">
    <property type="entry name" value="Ig-like_dom_sf"/>
</dbReference>
<feature type="domain" description="Fibronectin type-III" evidence="4">
    <location>
        <begin position="306"/>
        <end position="406"/>
    </location>
</feature>
<evidence type="ECO:0000313" key="5">
    <source>
        <dbReference type="EMBL" id="KAH3854240.1"/>
    </source>
</evidence>
<dbReference type="PROSITE" id="PS50853">
    <property type="entry name" value="FN3"/>
    <property type="match status" value="1"/>
</dbReference>
<evidence type="ECO:0000256" key="2">
    <source>
        <dbReference type="SAM" id="SignalP"/>
    </source>
</evidence>
<accession>A0A9D4L927</accession>
<dbReference type="InterPro" id="IPR007110">
    <property type="entry name" value="Ig-like_dom"/>
</dbReference>
<dbReference type="SUPFAM" id="SSF48726">
    <property type="entry name" value="Immunoglobulin"/>
    <property type="match status" value="1"/>
</dbReference>
<dbReference type="PROSITE" id="PS50835">
    <property type="entry name" value="IG_LIKE"/>
    <property type="match status" value="1"/>
</dbReference>
<dbReference type="Pfam" id="PF00041">
    <property type="entry name" value="fn3"/>
    <property type="match status" value="1"/>
</dbReference>
<dbReference type="PANTHER" id="PTHR23278">
    <property type="entry name" value="SIDESTEP PROTEIN"/>
    <property type="match status" value="1"/>
</dbReference>
<proteinExistence type="predicted"/>
<feature type="domain" description="Ig-like" evidence="3">
    <location>
        <begin position="118"/>
        <end position="197"/>
    </location>
</feature>
<gene>
    <name evidence="5" type="ORF">DPMN_096778</name>
</gene>
<reference evidence="5" key="2">
    <citation type="submission" date="2020-11" db="EMBL/GenBank/DDBJ databases">
        <authorList>
            <person name="McCartney M.A."/>
            <person name="Auch B."/>
            <person name="Kono T."/>
            <person name="Mallez S."/>
            <person name="Becker A."/>
            <person name="Gohl D.M."/>
            <person name="Silverstein K.A.T."/>
            <person name="Koren S."/>
            <person name="Bechman K.B."/>
            <person name="Herman A."/>
            <person name="Abrahante J.E."/>
            <person name="Garbe J."/>
        </authorList>
    </citation>
    <scope>NUCLEOTIDE SEQUENCE</scope>
    <source>
        <strain evidence="5">Duluth1</strain>
        <tissue evidence="5">Whole animal</tissue>
    </source>
</reference>
<evidence type="ECO:0000259" key="3">
    <source>
        <dbReference type="PROSITE" id="PS50835"/>
    </source>
</evidence>
<evidence type="ECO:0008006" key="7">
    <source>
        <dbReference type="Google" id="ProtNLM"/>
    </source>
</evidence>
<reference evidence="5" key="1">
    <citation type="journal article" date="2019" name="bioRxiv">
        <title>The Genome of the Zebra Mussel, Dreissena polymorpha: A Resource for Invasive Species Research.</title>
        <authorList>
            <person name="McCartney M.A."/>
            <person name="Auch B."/>
            <person name="Kono T."/>
            <person name="Mallez S."/>
            <person name="Zhang Y."/>
            <person name="Obille A."/>
            <person name="Becker A."/>
            <person name="Abrahante J.E."/>
            <person name="Garbe J."/>
            <person name="Badalamenti J.P."/>
            <person name="Herman A."/>
            <person name="Mangelson H."/>
            <person name="Liachko I."/>
            <person name="Sullivan S."/>
            <person name="Sone E.D."/>
            <person name="Koren S."/>
            <person name="Silverstein K.A.T."/>
            <person name="Beckman K.B."/>
            <person name="Gohl D.M."/>
        </authorList>
    </citation>
    <scope>NUCLEOTIDE SEQUENCE</scope>
    <source>
        <strain evidence="5">Duluth1</strain>
        <tissue evidence="5">Whole animal</tissue>
    </source>
</reference>
<keyword evidence="2" id="KW-0732">Signal</keyword>
<dbReference type="SMART" id="SM00060">
    <property type="entry name" value="FN3"/>
    <property type="match status" value="1"/>
</dbReference>
<sequence length="489" mass="54068">MPLIRTSKWPLRVIGCKLVLFMICEISHGQSIKGPSYVTENSNHTFSCDYSTCSVSAITCTYSWNSSLITLPTDTSSKHITLTSIRREWNNAIINCNINVNGSSHVTAATRLNVQYGPLAANIPVKSPYTVTEGNTTSIACQAPACNPTCTAKWFNGSTQILSTTLFGEPVRRHFAGFYTCHVSNSVGNRTSQLHLIVNYVPILLGHNRTYNVSKGYPLTVTIPVSACPAVLWKDIKIGDRFVNDNIIVNLTNGIDVQQCIASAIQTLSVVINATQEEHFRNFTVNFTNAVDTTTTHFAIFPQGPPDVPLRFDEKSTTYHSVTFVVESGFFNGGEQTFVLQYRRVNSDSLWENGSIAYVGKEKNVEVAMTVDDLSPVTDYEFRVYAFNEYAQSKYSTVVQITTALHVGMVVGSVIGGVAGIVLIVLVVYFVCLKQKHDKKPPPIVPFTNILGALEEEKRQGHPQSNMYMQSSTESENVYMNTNTTKVYV</sequence>
<dbReference type="PANTHER" id="PTHR23278:SF19">
    <property type="entry name" value="OBSCURIN"/>
    <property type="match status" value="1"/>
</dbReference>
<feature type="transmembrane region" description="Helical" evidence="1">
    <location>
        <begin position="404"/>
        <end position="432"/>
    </location>
</feature>
<dbReference type="SMART" id="SM00409">
    <property type="entry name" value="IG"/>
    <property type="match status" value="2"/>
</dbReference>
<dbReference type="EMBL" id="JAIWYP010000003">
    <property type="protein sequence ID" value="KAH3854240.1"/>
    <property type="molecule type" value="Genomic_DNA"/>
</dbReference>
<dbReference type="Proteomes" id="UP000828390">
    <property type="component" value="Unassembled WGS sequence"/>
</dbReference>
<keyword evidence="6" id="KW-1185">Reference proteome</keyword>
<protein>
    <recommendedName>
        <fullName evidence="7">Ig-like domain-containing protein</fullName>
    </recommendedName>
</protein>